<evidence type="ECO:0000313" key="11">
    <source>
        <dbReference type="Proteomes" id="UP000001072"/>
    </source>
</evidence>
<evidence type="ECO:0000259" key="9">
    <source>
        <dbReference type="PROSITE" id="PS50011"/>
    </source>
</evidence>
<dbReference type="InParanoid" id="F4RAD0"/>
<comment type="catalytic activity">
    <reaction evidence="7">
        <text>L-threonyl-[protein] + ATP = O-phospho-L-threonyl-[protein] + ADP + H(+)</text>
        <dbReference type="Rhea" id="RHEA:46608"/>
        <dbReference type="Rhea" id="RHEA-COMP:11060"/>
        <dbReference type="Rhea" id="RHEA-COMP:11605"/>
        <dbReference type="ChEBI" id="CHEBI:15378"/>
        <dbReference type="ChEBI" id="CHEBI:30013"/>
        <dbReference type="ChEBI" id="CHEBI:30616"/>
        <dbReference type="ChEBI" id="CHEBI:61977"/>
        <dbReference type="ChEBI" id="CHEBI:456216"/>
        <dbReference type="EC" id="2.7.11.1"/>
    </reaction>
</comment>
<dbReference type="Gene3D" id="1.10.510.10">
    <property type="entry name" value="Transferase(Phosphotransferase) domain 1"/>
    <property type="match status" value="1"/>
</dbReference>
<dbReference type="STRING" id="747676.F4RAD0"/>
<evidence type="ECO:0000256" key="6">
    <source>
        <dbReference type="ARBA" id="ARBA00022840"/>
    </source>
</evidence>
<dbReference type="InterPro" id="IPR011009">
    <property type="entry name" value="Kinase-like_dom_sf"/>
</dbReference>
<comment type="catalytic activity">
    <reaction evidence="8">
        <text>L-seryl-[protein] + ATP = O-phospho-L-seryl-[protein] + ADP + H(+)</text>
        <dbReference type="Rhea" id="RHEA:17989"/>
        <dbReference type="Rhea" id="RHEA-COMP:9863"/>
        <dbReference type="Rhea" id="RHEA-COMP:11604"/>
        <dbReference type="ChEBI" id="CHEBI:15378"/>
        <dbReference type="ChEBI" id="CHEBI:29999"/>
        <dbReference type="ChEBI" id="CHEBI:30616"/>
        <dbReference type="ChEBI" id="CHEBI:83421"/>
        <dbReference type="ChEBI" id="CHEBI:456216"/>
        <dbReference type="EC" id="2.7.11.1"/>
    </reaction>
</comment>
<dbReference type="SMART" id="SM00220">
    <property type="entry name" value="S_TKc"/>
    <property type="match status" value="1"/>
</dbReference>
<dbReference type="AlphaFoldDB" id="F4RAD0"/>
<dbReference type="PROSITE" id="PS00108">
    <property type="entry name" value="PROTEIN_KINASE_ST"/>
    <property type="match status" value="1"/>
</dbReference>
<dbReference type="RefSeq" id="XP_007405930.1">
    <property type="nucleotide sequence ID" value="XM_007405868.1"/>
</dbReference>
<dbReference type="Proteomes" id="UP000001072">
    <property type="component" value="Unassembled WGS sequence"/>
</dbReference>
<dbReference type="eggNOG" id="KOG0583">
    <property type="taxonomic scope" value="Eukaryota"/>
</dbReference>
<dbReference type="Pfam" id="PF00069">
    <property type="entry name" value="Pkinase"/>
    <property type="match status" value="1"/>
</dbReference>
<evidence type="ECO:0000313" key="10">
    <source>
        <dbReference type="EMBL" id="EGG10460.1"/>
    </source>
</evidence>
<dbReference type="GeneID" id="18927339"/>
<dbReference type="PANTHER" id="PTHR24343:SF449">
    <property type="entry name" value="SERINE_THREONINE PROTEIN KINASE"/>
    <property type="match status" value="1"/>
</dbReference>
<organism evidence="11">
    <name type="scientific">Melampsora larici-populina (strain 98AG31 / pathotype 3-4-7)</name>
    <name type="common">Poplar leaf rust fungus</name>
    <dbReference type="NCBI Taxonomy" id="747676"/>
    <lineage>
        <taxon>Eukaryota</taxon>
        <taxon>Fungi</taxon>
        <taxon>Dikarya</taxon>
        <taxon>Basidiomycota</taxon>
        <taxon>Pucciniomycotina</taxon>
        <taxon>Pucciniomycetes</taxon>
        <taxon>Pucciniales</taxon>
        <taxon>Melampsoraceae</taxon>
        <taxon>Melampsora</taxon>
    </lineage>
</organism>
<dbReference type="SUPFAM" id="SSF56112">
    <property type="entry name" value="Protein kinase-like (PK-like)"/>
    <property type="match status" value="1"/>
</dbReference>
<dbReference type="KEGG" id="mlr:MELLADRAFT_33808"/>
<dbReference type="PROSITE" id="PS50011">
    <property type="entry name" value="PROTEIN_KINASE_DOM"/>
    <property type="match status" value="1"/>
</dbReference>
<dbReference type="OrthoDB" id="541276at2759"/>
<dbReference type="HOGENOM" id="CLU_1932540_0_0_1"/>
<reference evidence="11" key="1">
    <citation type="journal article" date="2011" name="Proc. Natl. Acad. Sci. U.S.A.">
        <title>Obligate biotrophy features unraveled by the genomic analysis of rust fungi.</title>
        <authorList>
            <person name="Duplessis S."/>
            <person name="Cuomo C.A."/>
            <person name="Lin Y.-C."/>
            <person name="Aerts A."/>
            <person name="Tisserant E."/>
            <person name="Veneault-Fourrey C."/>
            <person name="Joly D.L."/>
            <person name="Hacquard S."/>
            <person name="Amselem J."/>
            <person name="Cantarel B.L."/>
            <person name="Chiu R."/>
            <person name="Coutinho P.M."/>
            <person name="Feau N."/>
            <person name="Field M."/>
            <person name="Frey P."/>
            <person name="Gelhaye E."/>
            <person name="Goldberg J."/>
            <person name="Grabherr M.G."/>
            <person name="Kodira C.D."/>
            <person name="Kohler A."/>
            <person name="Kuees U."/>
            <person name="Lindquist E.A."/>
            <person name="Lucas S.M."/>
            <person name="Mago R."/>
            <person name="Mauceli E."/>
            <person name="Morin E."/>
            <person name="Murat C."/>
            <person name="Pangilinan J.L."/>
            <person name="Park R."/>
            <person name="Pearson M."/>
            <person name="Quesneville H."/>
            <person name="Rouhier N."/>
            <person name="Sakthikumar S."/>
            <person name="Salamov A.A."/>
            <person name="Schmutz J."/>
            <person name="Selles B."/>
            <person name="Shapiro H."/>
            <person name="Tanguay P."/>
            <person name="Tuskan G.A."/>
            <person name="Henrissat B."/>
            <person name="Van de Peer Y."/>
            <person name="Rouze P."/>
            <person name="Ellis J.G."/>
            <person name="Dodds P.N."/>
            <person name="Schein J.E."/>
            <person name="Zhong S."/>
            <person name="Hamelin R.C."/>
            <person name="Grigoriev I.V."/>
            <person name="Szabo L.J."/>
            <person name="Martin F."/>
        </authorList>
    </citation>
    <scope>NUCLEOTIDE SEQUENCE [LARGE SCALE GENOMIC DNA]</scope>
    <source>
        <strain evidence="11">98AG31 / pathotype 3-4-7</strain>
    </source>
</reference>
<dbReference type="GO" id="GO:0005634">
    <property type="term" value="C:nucleus"/>
    <property type="evidence" value="ECO:0007669"/>
    <property type="project" value="TreeGrafter"/>
</dbReference>
<dbReference type="EMBL" id="GL883094">
    <property type="protein sequence ID" value="EGG10460.1"/>
    <property type="molecule type" value="Genomic_DNA"/>
</dbReference>
<dbReference type="InterPro" id="IPR000719">
    <property type="entry name" value="Prot_kinase_dom"/>
</dbReference>
<dbReference type="InterPro" id="IPR008271">
    <property type="entry name" value="Ser/Thr_kinase_AS"/>
</dbReference>
<keyword evidence="5" id="KW-0418">Kinase</keyword>
<dbReference type="GO" id="GO:0004674">
    <property type="term" value="F:protein serine/threonine kinase activity"/>
    <property type="evidence" value="ECO:0007669"/>
    <property type="project" value="UniProtKB-KW"/>
</dbReference>
<evidence type="ECO:0000256" key="1">
    <source>
        <dbReference type="ARBA" id="ARBA00012513"/>
    </source>
</evidence>
<proteinExistence type="predicted"/>
<keyword evidence="6" id="KW-0067">ATP-binding</keyword>
<evidence type="ECO:0000256" key="5">
    <source>
        <dbReference type="ARBA" id="ARBA00022777"/>
    </source>
</evidence>
<keyword evidence="2" id="KW-0723">Serine/threonine-protein kinase</keyword>
<keyword evidence="11" id="KW-1185">Reference proteome</keyword>
<dbReference type="PANTHER" id="PTHR24343">
    <property type="entry name" value="SERINE/THREONINE KINASE"/>
    <property type="match status" value="1"/>
</dbReference>
<evidence type="ECO:0000256" key="2">
    <source>
        <dbReference type="ARBA" id="ARBA00022527"/>
    </source>
</evidence>
<gene>
    <name evidence="10" type="ORF">MELLADRAFT_33808</name>
</gene>
<dbReference type="GO" id="GO:0005737">
    <property type="term" value="C:cytoplasm"/>
    <property type="evidence" value="ECO:0007669"/>
    <property type="project" value="TreeGrafter"/>
</dbReference>
<feature type="non-terminal residue" evidence="10">
    <location>
        <position position="131"/>
    </location>
</feature>
<dbReference type="VEuPathDB" id="FungiDB:MELLADRAFT_33808"/>
<evidence type="ECO:0000256" key="8">
    <source>
        <dbReference type="ARBA" id="ARBA00048679"/>
    </source>
</evidence>
<keyword evidence="4" id="KW-0547">Nucleotide-binding</keyword>
<keyword evidence="3" id="KW-0808">Transferase</keyword>
<feature type="domain" description="Protein kinase" evidence="9">
    <location>
        <begin position="1"/>
        <end position="131"/>
    </location>
</feature>
<dbReference type="EC" id="2.7.11.1" evidence="1"/>
<accession>F4RAD0</accession>
<name>F4RAD0_MELLP</name>
<evidence type="ECO:0000256" key="4">
    <source>
        <dbReference type="ARBA" id="ARBA00022741"/>
    </source>
</evidence>
<evidence type="ECO:0000256" key="7">
    <source>
        <dbReference type="ARBA" id="ARBA00047899"/>
    </source>
</evidence>
<dbReference type="GO" id="GO:0005524">
    <property type="term" value="F:ATP binding"/>
    <property type="evidence" value="ECO:0007669"/>
    <property type="project" value="UniProtKB-KW"/>
</dbReference>
<evidence type="ECO:0000256" key="3">
    <source>
        <dbReference type="ARBA" id="ARBA00022679"/>
    </source>
</evidence>
<sequence>MLSRRRLRLISRMFVQMCDAVEACHRVGVCHRDIKPENFIFQQRSADGIKLPSSVVVKITDWGLGTSSSACEDFDCGSKPYMAYECRNNLNPTYDPVQADVWSLGIVLLNLLYHRCPWADPTLADGDFVQF</sequence>
<protein>
    <recommendedName>
        <fullName evidence="1">non-specific serine/threonine protein kinase</fullName>
        <ecNumber evidence="1">2.7.11.1</ecNumber>
    </recommendedName>
</protein>